<organism evidence="3 4">
    <name type="scientific">Didymella exigua CBS 183.55</name>
    <dbReference type="NCBI Taxonomy" id="1150837"/>
    <lineage>
        <taxon>Eukaryota</taxon>
        <taxon>Fungi</taxon>
        <taxon>Dikarya</taxon>
        <taxon>Ascomycota</taxon>
        <taxon>Pezizomycotina</taxon>
        <taxon>Dothideomycetes</taxon>
        <taxon>Pleosporomycetidae</taxon>
        <taxon>Pleosporales</taxon>
        <taxon>Pleosporineae</taxon>
        <taxon>Didymellaceae</taxon>
        <taxon>Didymella</taxon>
    </lineage>
</organism>
<protein>
    <submittedName>
        <fullName evidence="3">Uncharacterized protein</fullName>
    </submittedName>
</protein>
<evidence type="ECO:0000313" key="3">
    <source>
        <dbReference type="EMBL" id="KAF1926523.1"/>
    </source>
</evidence>
<feature type="transmembrane region" description="Helical" evidence="2">
    <location>
        <begin position="6"/>
        <end position="27"/>
    </location>
</feature>
<keyword evidence="2" id="KW-0812">Transmembrane</keyword>
<sequence length="769" mass="82519">MGLFIPFVLALAVFWLVIGIYLAKFFAQKYKGKPWSSRTVDSQFIYGNALQNDRSTGVHSGGYGQGGQPGGFNQGYGRDAITTPLLYYTCKEPAAFKLLLLPDFGVCSCSTTTTNDSYHNTFFVPRTQSQYSVAMSACNSFTTKASTSYAQSMTSPMNAPEAVTNTPHTAAVASSAPTPSIMNGTRLLRNSDARSTSAIKAIISFLFECVQLPGFFSHYASFFAGFISGALGGPALYAFFCRNQCDRAKFKLAVHHILCVIQHGPEYNALLGDPEKLLKRIDAEVMRLVDKHLTQNEAAQVTRDVKRNFAQAAVEEPAHKRVRQNERDVVKECMGPYLMPAHEHSLRGFIKEPIAIQPCDDDEPIPKPKSIFDIKSCPPFGTPEPPRCDSPLQPDASFVLRELGVEDDQMDIHEAGPSSSCIPHVPLQLFGGASCTPATLSTTPAPQQSILAGRVNLSTPALDEDDNGYDSEVDFTLSPEPAERATQVAEGLQEVGNPKSTPRHDPKAGSFGLDYDGDIYSSADDEALPVPGAPPVKRMLGGKKCFGTQLSPVSGSPSQVGGLPAGLSLTNWSTNAELEFSSSGSESEKGVASPAVHMATQPDLEYSSPGSPGAMTTPHHSQAVSPESSAAAALAQEEVVCASVEETGGPKTPEPEIEQENVTPSPPSRKRRSPSCSPSSTPKRTRITPPPLSGQKVQTPSPHITASPNKRPYKAGRGRGYTGPGQVVRYPASAEPAVPETPRRKKTRTAAKTPGTRKSSRLEEKMKAE</sequence>
<accession>A0A6A5RGC2</accession>
<dbReference type="OrthoDB" id="3691606at2759"/>
<feature type="compositionally biased region" description="Basic and acidic residues" evidence="1">
    <location>
        <begin position="760"/>
        <end position="769"/>
    </location>
</feature>
<keyword evidence="2" id="KW-0472">Membrane</keyword>
<feature type="compositionally biased region" description="Polar residues" evidence="1">
    <location>
        <begin position="695"/>
        <end position="708"/>
    </location>
</feature>
<dbReference type="AlphaFoldDB" id="A0A6A5RGC2"/>
<keyword evidence="2" id="KW-1133">Transmembrane helix</keyword>
<dbReference type="Proteomes" id="UP000800082">
    <property type="component" value="Unassembled WGS sequence"/>
</dbReference>
<dbReference type="EMBL" id="ML978976">
    <property type="protein sequence ID" value="KAF1926523.1"/>
    <property type="molecule type" value="Genomic_DNA"/>
</dbReference>
<dbReference type="RefSeq" id="XP_033446775.1">
    <property type="nucleotide sequence ID" value="XM_033598146.1"/>
</dbReference>
<feature type="region of interest" description="Disordered" evidence="1">
    <location>
        <begin position="495"/>
        <end position="514"/>
    </location>
</feature>
<evidence type="ECO:0000313" key="4">
    <source>
        <dbReference type="Proteomes" id="UP000800082"/>
    </source>
</evidence>
<evidence type="ECO:0000256" key="2">
    <source>
        <dbReference type="SAM" id="Phobius"/>
    </source>
</evidence>
<reference evidence="3" key="1">
    <citation type="journal article" date="2020" name="Stud. Mycol.">
        <title>101 Dothideomycetes genomes: a test case for predicting lifestyles and emergence of pathogens.</title>
        <authorList>
            <person name="Haridas S."/>
            <person name="Albert R."/>
            <person name="Binder M."/>
            <person name="Bloem J."/>
            <person name="Labutti K."/>
            <person name="Salamov A."/>
            <person name="Andreopoulos B."/>
            <person name="Baker S."/>
            <person name="Barry K."/>
            <person name="Bills G."/>
            <person name="Bluhm B."/>
            <person name="Cannon C."/>
            <person name="Castanera R."/>
            <person name="Culley D."/>
            <person name="Daum C."/>
            <person name="Ezra D."/>
            <person name="Gonzalez J."/>
            <person name="Henrissat B."/>
            <person name="Kuo A."/>
            <person name="Liang C."/>
            <person name="Lipzen A."/>
            <person name="Lutzoni F."/>
            <person name="Magnuson J."/>
            <person name="Mondo S."/>
            <person name="Nolan M."/>
            <person name="Ohm R."/>
            <person name="Pangilinan J."/>
            <person name="Park H.-J."/>
            <person name="Ramirez L."/>
            <person name="Alfaro M."/>
            <person name="Sun H."/>
            <person name="Tritt A."/>
            <person name="Yoshinaga Y."/>
            <person name="Zwiers L.-H."/>
            <person name="Turgeon B."/>
            <person name="Goodwin S."/>
            <person name="Spatafora J."/>
            <person name="Crous P."/>
            <person name="Grigoriev I."/>
        </authorList>
    </citation>
    <scope>NUCLEOTIDE SEQUENCE</scope>
    <source>
        <strain evidence="3">CBS 183.55</strain>
    </source>
</reference>
<keyword evidence="4" id="KW-1185">Reference proteome</keyword>
<gene>
    <name evidence="3" type="ORF">M421DRAFT_93788</name>
</gene>
<proteinExistence type="predicted"/>
<dbReference type="GeneID" id="54355813"/>
<evidence type="ECO:0000256" key="1">
    <source>
        <dbReference type="SAM" id="MobiDB-lite"/>
    </source>
</evidence>
<feature type="compositionally biased region" description="Low complexity" evidence="1">
    <location>
        <begin position="623"/>
        <end position="651"/>
    </location>
</feature>
<feature type="region of interest" description="Disordered" evidence="1">
    <location>
        <begin position="579"/>
        <end position="769"/>
    </location>
</feature>
<feature type="transmembrane region" description="Helical" evidence="2">
    <location>
        <begin position="222"/>
        <end position="241"/>
    </location>
</feature>
<name>A0A6A5RGC2_9PLEO</name>